<feature type="transmembrane region" description="Helical" evidence="7">
    <location>
        <begin position="40"/>
        <end position="59"/>
    </location>
</feature>
<dbReference type="Gene3D" id="3.60.40.10">
    <property type="entry name" value="PPM-type phosphatase domain"/>
    <property type="match status" value="1"/>
</dbReference>
<evidence type="ECO:0000256" key="7">
    <source>
        <dbReference type="SAM" id="Phobius"/>
    </source>
</evidence>
<dbReference type="STRING" id="370438.PTH_2274"/>
<dbReference type="GO" id="GO:0071555">
    <property type="term" value="P:cell wall organization"/>
    <property type="evidence" value="ECO:0007669"/>
    <property type="project" value="InterPro"/>
</dbReference>
<evidence type="ECO:0000313" key="10">
    <source>
        <dbReference type="Proteomes" id="UP000006556"/>
    </source>
</evidence>
<evidence type="ECO:0000313" key="9">
    <source>
        <dbReference type="EMBL" id="BAF60455.1"/>
    </source>
</evidence>
<proteinExistence type="predicted"/>
<dbReference type="PROSITE" id="PS51746">
    <property type="entry name" value="PPM_2"/>
    <property type="match status" value="1"/>
</dbReference>
<evidence type="ECO:0000256" key="2">
    <source>
        <dbReference type="ARBA" id="ARBA00022475"/>
    </source>
</evidence>
<feature type="transmembrane region" description="Helical" evidence="7">
    <location>
        <begin position="172"/>
        <end position="190"/>
    </location>
</feature>
<organism evidence="9 10">
    <name type="scientific">Pelotomaculum thermopropionicum (strain DSM 13744 / JCM 10971 / SI)</name>
    <dbReference type="NCBI Taxonomy" id="370438"/>
    <lineage>
        <taxon>Bacteria</taxon>
        <taxon>Bacillati</taxon>
        <taxon>Bacillota</taxon>
        <taxon>Clostridia</taxon>
        <taxon>Eubacteriales</taxon>
        <taxon>Desulfotomaculaceae</taxon>
        <taxon>Pelotomaculum</taxon>
    </lineage>
</organism>
<gene>
    <name evidence="9" type="primary">RsbU</name>
    <name evidence="9" type="ordered locus">PTH_2274</name>
</gene>
<keyword evidence="2" id="KW-1003">Cell membrane</keyword>
<dbReference type="Pfam" id="PF07694">
    <property type="entry name" value="5TM-5TMR_LYT"/>
    <property type="match status" value="1"/>
</dbReference>
<dbReference type="InterPro" id="IPR036457">
    <property type="entry name" value="PPM-type-like_dom_sf"/>
</dbReference>
<dbReference type="InterPro" id="IPR052016">
    <property type="entry name" value="Bact_Sigma-Reg"/>
</dbReference>
<evidence type="ECO:0000256" key="1">
    <source>
        <dbReference type="ARBA" id="ARBA00004651"/>
    </source>
</evidence>
<feature type="transmembrane region" description="Helical" evidence="7">
    <location>
        <begin position="97"/>
        <end position="124"/>
    </location>
</feature>
<dbReference type="GO" id="GO:0000155">
    <property type="term" value="F:phosphorelay sensor kinase activity"/>
    <property type="evidence" value="ECO:0007669"/>
    <property type="project" value="InterPro"/>
</dbReference>
<dbReference type="SUPFAM" id="SSF81606">
    <property type="entry name" value="PP2C-like"/>
    <property type="match status" value="1"/>
</dbReference>
<name>A5CZZ2_PELTS</name>
<dbReference type="Pfam" id="PF07228">
    <property type="entry name" value="SpoIIE"/>
    <property type="match status" value="1"/>
</dbReference>
<protein>
    <submittedName>
        <fullName evidence="9">Serine phosphatase RsbU</fullName>
    </submittedName>
</protein>
<evidence type="ECO:0000259" key="8">
    <source>
        <dbReference type="PROSITE" id="PS51746"/>
    </source>
</evidence>
<dbReference type="Proteomes" id="UP000006556">
    <property type="component" value="Chromosome"/>
</dbReference>
<keyword evidence="10" id="KW-1185">Reference proteome</keyword>
<keyword evidence="4" id="KW-0378">Hydrolase</keyword>
<evidence type="ECO:0000256" key="4">
    <source>
        <dbReference type="ARBA" id="ARBA00022801"/>
    </source>
</evidence>
<dbReference type="InterPro" id="IPR001932">
    <property type="entry name" value="PPM-type_phosphatase-like_dom"/>
</dbReference>
<feature type="domain" description="PPM-type phosphatase" evidence="8">
    <location>
        <begin position="229"/>
        <end position="444"/>
    </location>
</feature>
<comment type="subcellular location">
    <subcellularLocation>
        <location evidence="1">Cell membrane</location>
        <topology evidence="1">Multi-pass membrane protein</topology>
    </subcellularLocation>
</comment>
<dbReference type="Gene3D" id="1.10.1760.20">
    <property type="match status" value="1"/>
</dbReference>
<accession>A5CZZ2</accession>
<dbReference type="KEGG" id="pth:PTH_2274"/>
<dbReference type="PANTHER" id="PTHR43156">
    <property type="entry name" value="STAGE II SPORULATION PROTEIN E-RELATED"/>
    <property type="match status" value="1"/>
</dbReference>
<dbReference type="SMART" id="SM00331">
    <property type="entry name" value="PP2C_SIG"/>
    <property type="match status" value="1"/>
</dbReference>
<feature type="transmembrane region" description="Helical" evidence="7">
    <location>
        <begin position="131"/>
        <end position="152"/>
    </location>
</feature>
<dbReference type="EMBL" id="AP009389">
    <property type="protein sequence ID" value="BAF60455.1"/>
    <property type="molecule type" value="Genomic_DNA"/>
</dbReference>
<sequence length="452" mass="48427">MQLLITLIKNMSVVIVLAYVITRSRVFIPVLEGKNGLRNNLYLTGIFGLFSIYGTLSGIEILGGIANIRDLGPMIAGLMGGPLAGLGSGLIGAAHRYALGGMTALPCAISTVIAGLAGGMIFVLRRKQLPGVVVAALFAALVEILHMGLVLVLSRPYHAALDLVKQISLPMVLANSLGIGIFIYIVTNLLKERETEARKKRIEGELQVAREIQLGIVPKIFPPFPNRTEFDLHAVLEPAREVGGDLYDFFLLNEDTLCFLVGDVSGKGVPASLFMAVTKTLLKARAHEEQTPEGILGGVNNELCAENESNMFVTVFLGLLHIPTGRVTCSNAGHNSPFILRKDGSLEKLPKMRGIALGVMDSFIFASHSFTMQNGDTILLYTDGIDEAMNPEGELFGEERLAEVIRNHSHAGAAGLTNGLINAVRAFAGRAEQSDDITVLALRYKAAPAGDT</sequence>
<dbReference type="eggNOG" id="COG3275">
    <property type="taxonomic scope" value="Bacteria"/>
</dbReference>
<keyword evidence="6 7" id="KW-0472">Membrane</keyword>
<feature type="transmembrane region" description="Helical" evidence="7">
    <location>
        <begin position="7"/>
        <end position="28"/>
    </location>
</feature>
<evidence type="ECO:0000256" key="5">
    <source>
        <dbReference type="ARBA" id="ARBA00022989"/>
    </source>
</evidence>
<keyword evidence="3 7" id="KW-0812">Transmembrane</keyword>
<evidence type="ECO:0000256" key="6">
    <source>
        <dbReference type="ARBA" id="ARBA00023136"/>
    </source>
</evidence>
<dbReference type="HOGENOM" id="CLU_606380_0_0_9"/>
<dbReference type="AlphaFoldDB" id="A5CZZ2"/>
<evidence type="ECO:0000256" key="3">
    <source>
        <dbReference type="ARBA" id="ARBA00022692"/>
    </source>
</evidence>
<reference evidence="10" key="1">
    <citation type="journal article" date="2008" name="Genome Res.">
        <title>The genome of Pelotomaculum thermopropionicum reveals niche-associated evolution in anaerobic microbiota.</title>
        <authorList>
            <person name="Kosaka T."/>
            <person name="Kato S."/>
            <person name="Shimoyama T."/>
            <person name="Ishii S."/>
            <person name="Abe T."/>
            <person name="Watanabe K."/>
        </authorList>
    </citation>
    <scope>NUCLEOTIDE SEQUENCE [LARGE SCALE GENOMIC DNA]</scope>
    <source>
        <strain evidence="10">DSM 13744 / JCM 10971 / SI</strain>
    </source>
</reference>
<dbReference type="eggNOG" id="COG2208">
    <property type="taxonomic scope" value="Bacteria"/>
</dbReference>
<feature type="transmembrane region" description="Helical" evidence="7">
    <location>
        <begin position="71"/>
        <end position="91"/>
    </location>
</feature>
<dbReference type="PANTHER" id="PTHR43156:SF2">
    <property type="entry name" value="STAGE II SPORULATION PROTEIN E"/>
    <property type="match status" value="1"/>
</dbReference>
<dbReference type="GO" id="GO:0005886">
    <property type="term" value="C:plasma membrane"/>
    <property type="evidence" value="ECO:0007669"/>
    <property type="project" value="UniProtKB-SubCell"/>
</dbReference>
<keyword evidence="5 7" id="KW-1133">Transmembrane helix</keyword>
<dbReference type="GO" id="GO:0016791">
    <property type="term" value="F:phosphatase activity"/>
    <property type="evidence" value="ECO:0007669"/>
    <property type="project" value="TreeGrafter"/>
</dbReference>
<dbReference type="InterPro" id="IPR011620">
    <property type="entry name" value="Sig_transdc_His_kinase_LytS_TM"/>
</dbReference>